<dbReference type="InterPro" id="IPR051953">
    <property type="entry name" value="Plant_SW-associated_TFs"/>
</dbReference>
<dbReference type="Pfam" id="PF00249">
    <property type="entry name" value="Myb_DNA-binding"/>
    <property type="match status" value="2"/>
</dbReference>
<protein>
    <submittedName>
        <fullName evidence="9">Uncharacterized protein</fullName>
    </submittedName>
</protein>
<comment type="subcellular location">
    <subcellularLocation>
        <location evidence="1">Nucleus</location>
    </subcellularLocation>
</comment>
<dbReference type="InterPro" id="IPR017930">
    <property type="entry name" value="Myb_dom"/>
</dbReference>
<evidence type="ECO:0000313" key="10">
    <source>
        <dbReference type="Proteomes" id="UP001159364"/>
    </source>
</evidence>
<evidence type="ECO:0000256" key="1">
    <source>
        <dbReference type="ARBA" id="ARBA00004123"/>
    </source>
</evidence>
<evidence type="ECO:0000256" key="2">
    <source>
        <dbReference type="ARBA" id="ARBA00022737"/>
    </source>
</evidence>
<dbReference type="Proteomes" id="UP001159364">
    <property type="component" value="Linkage Group LG06"/>
</dbReference>
<dbReference type="PROSITE" id="PS51294">
    <property type="entry name" value="HTH_MYB"/>
    <property type="match status" value="2"/>
</dbReference>
<dbReference type="SUPFAM" id="SSF46689">
    <property type="entry name" value="Homeodomain-like"/>
    <property type="match status" value="1"/>
</dbReference>
<evidence type="ECO:0000259" key="8">
    <source>
        <dbReference type="PROSITE" id="PS51294"/>
    </source>
</evidence>
<dbReference type="GO" id="GO:0003677">
    <property type="term" value="F:DNA binding"/>
    <property type="evidence" value="ECO:0007669"/>
    <property type="project" value="UniProtKB-KW"/>
</dbReference>
<feature type="domain" description="Myb-like" evidence="7">
    <location>
        <begin position="9"/>
        <end position="61"/>
    </location>
</feature>
<evidence type="ECO:0000256" key="3">
    <source>
        <dbReference type="ARBA" id="ARBA00023015"/>
    </source>
</evidence>
<dbReference type="SMART" id="SM00717">
    <property type="entry name" value="SANT"/>
    <property type="match status" value="2"/>
</dbReference>
<feature type="domain" description="HTH myb-type" evidence="8">
    <location>
        <begin position="62"/>
        <end position="116"/>
    </location>
</feature>
<reference evidence="9 10" key="1">
    <citation type="submission" date="2021-09" db="EMBL/GenBank/DDBJ databases">
        <title>Genomic insights and catalytic innovation underlie evolution of tropane alkaloids biosynthesis.</title>
        <authorList>
            <person name="Wang Y.-J."/>
            <person name="Tian T."/>
            <person name="Huang J.-P."/>
            <person name="Huang S.-X."/>
        </authorList>
    </citation>
    <scope>NUCLEOTIDE SEQUENCE [LARGE SCALE GENOMIC DNA]</scope>
    <source>
        <strain evidence="9">KIB-2018</strain>
        <tissue evidence="9">Leaf</tissue>
    </source>
</reference>
<keyword evidence="10" id="KW-1185">Reference proteome</keyword>
<evidence type="ECO:0000259" key="7">
    <source>
        <dbReference type="PROSITE" id="PS50090"/>
    </source>
</evidence>
<dbReference type="GO" id="GO:0005634">
    <property type="term" value="C:nucleus"/>
    <property type="evidence" value="ECO:0007669"/>
    <property type="project" value="UniProtKB-SubCell"/>
</dbReference>
<feature type="domain" description="HTH myb-type" evidence="8">
    <location>
        <begin position="12"/>
        <end position="61"/>
    </location>
</feature>
<dbReference type="PROSITE" id="PS50090">
    <property type="entry name" value="MYB_LIKE"/>
    <property type="match status" value="2"/>
</dbReference>
<organism evidence="9 10">
    <name type="scientific">Erythroxylum novogranatense</name>
    <dbReference type="NCBI Taxonomy" id="1862640"/>
    <lineage>
        <taxon>Eukaryota</taxon>
        <taxon>Viridiplantae</taxon>
        <taxon>Streptophyta</taxon>
        <taxon>Embryophyta</taxon>
        <taxon>Tracheophyta</taxon>
        <taxon>Spermatophyta</taxon>
        <taxon>Magnoliopsida</taxon>
        <taxon>eudicotyledons</taxon>
        <taxon>Gunneridae</taxon>
        <taxon>Pentapetalae</taxon>
        <taxon>rosids</taxon>
        <taxon>fabids</taxon>
        <taxon>Malpighiales</taxon>
        <taxon>Erythroxylaceae</taxon>
        <taxon>Erythroxylum</taxon>
    </lineage>
</organism>
<dbReference type="FunFam" id="1.10.10.60:FF:000001">
    <property type="entry name" value="MYB-related transcription factor"/>
    <property type="match status" value="1"/>
</dbReference>
<dbReference type="EMBL" id="JAIWQS010000006">
    <property type="protein sequence ID" value="KAJ8761573.1"/>
    <property type="molecule type" value="Genomic_DNA"/>
</dbReference>
<comment type="caution">
    <text evidence="9">The sequence shown here is derived from an EMBL/GenBank/DDBJ whole genome shotgun (WGS) entry which is preliminary data.</text>
</comment>
<evidence type="ECO:0000256" key="5">
    <source>
        <dbReference type="ARBA" id="ARBA00023163"/>
    </source>
</evidence>
<accession>A0AAV8T5U9</accession>
<dbReference type="PANTHER" id="PTHR47997:SF28">
    <property type="entry name" value="TRANSCRIPTION FACTOR MYB15-LIKE"/>
    <property type="match status" value="1"/>
</dbReference>
<keyword evidence="3" id="KW-0805">Transcription regulation</keyword>
<name>A0AAV8T5U9_9ROSI</name>
<gene>
    <name evidence="9" type="ORF">K2173_004349</name>
</gene>
<dbReference type="InterPro" id="IPR001005">
    <property type="entry name" value="SANT/Myb"/>
</dbReference>
<dbReference type="InterPro" id="IPR009057">
    <property type="entry name" value="Homeodomain-like_sf"/>
</dbReference>
<keyword evidence="4" id="KW-0238">DNA-binding</keyword>
<keyword evidence="6" id="KW-0539">Nucleus</keyword>
<dbReference type="AlphaFoldDB" id="A0AAV8T5U9"/>
<evidence type="ECO:0000256" key="4">
    <source>
        <dbReference type="ARBA" id="ARBA00023125"/>
    </source>
</evidence>
<dbReference type="Gene3D" id="1.10.10.60">
    <property type="entry name" value="Homeodomain-like"/>
    <property type="match status" value="2"/>
</dbReference>
<proteinExistence type="predicted"/>
<dbReference type="PANTHER" id="PTHR47997">
    <property type="entry name" value="MYB DOMAIN PROTEIN 55"/>
    <property type="match status" value="1"/>
</dbReference>
<evidence type="ECO:0000256" key="6">
    <source>
        <dbReference type="ARBA" id="ARBA00023242"/>
    </source>
</evidence>
<dbReference type="CDD" id="cd00167">
    <property type="entry name" value="SANT"/>
    <property type="match status" value="2"/>
</dbReference>
<sequence length="324" mass="36275">MLRAAHSDQAPLKKGTWTSEEDQKLTSYIENNGIWNWNSLPRAAGLLRSGKSCRLRWVNYLRPDLKHGNFNTEEVETIIKLQGVMGNRWSKIAARLPGRTDNEIKNFWNAHLKKRLKKSLVQTTDVFQGRIDSRRPKLSQDNCTDNIFHCVQKSSNPAETLESQLSIADLSSTSGSFIELDNIHSLDEQNIDFLEFSGDVQRLSEKPLTVDPTMSFCDGSVLLGNPIQFQDCIQQPCTSYKPTTSTLGPKCSGHPTANFSSAVEINQNSGLSTQLPSFWAMDGLTKVEDNAATLADQVWLDGSCSHHFPKDFASGDDFWVPTFM</sequence>
<feature type="domain" description="Myb-like" evidence="7">
    <location>
        <begin position="62"/>
        <end position="112"/>
    </location>
</feature>
<keyword evidence="2" id="KW-0677">Repeat</keyword>
<keyword evidence="5" id="KW-0804">Transcription</keyword>
<evidence type="ECO:0000313" key="9">
    <source>
        <dbReference type="EMBL" id="KAJ8761573.1"/>
    </source>
</evidence>